<keyword evidence="3" id="KW-1185">Reference proteome</keyword>
<protein>
    <submittedName>
        <fullName evidence="2">Uncharacterized protein</fullName>
    </submittedName>
</protein>
<feature type="region of interest" description="Disordered" evidence="1">
    <location>
        <begin position="1"/>
        <end position="43"/>
    </location>
</feature>
<evidence type="ECO:0000313" key="3">
    <source>
        <dbReference type="Proteomes" id="UP001443914"/>
    </source>
</evidence>
<gene>
    <name evidence="2" type="ORF">RND81_08G072100</name>
</gene>
<sequence>MEKHFDQDKLSSSCSSELLKRRGRPKQFENNMSKYNNNDNNINNYNCNNYNNVSANNKKNNGEWNNNEEQKTRALNDIEAKATFVAQAEESTTQSSGRETVYKAEEAAVTSKMKPTSKRHEATPPRRCPRKMTTPCRSPLF</sequence>
<name>A0AAW1J4C2_SAPOF</name>
<dbReference type="AlphaFoldDB" id="A0AAW1J4C2"/>
<proteinExistence type="predicted"/>
<evidence type="ECO:0000313" key="2">
    <source>
        <dbReference type="EMBL" id="KAK9697949.1"/>
    </source>
</evidence>
<reference evidence="2" key="1">
    <citation type="submission" date="2024-03" db="EMBL/GenBank/DDBJ databases">
        <title>WGS assembly of Saponaria officinalis var. Norfolk2.</title>
        <authorList>
            <person name="Jenkins J."/>
            <person name="Shu S."/>
            <person name="Grimwood J."/>
            <person name="Barry K."/>
            <person name="Goodstein D."/>
            <person name="Schmutz J."/>
            <person name="Leebens-Mack J."/>
            <person name="Osbourn A."/>
        </authorList>
    </citation>
    <scope>NUCLEOTIDE SEQUENCE [LARGE SCALE GENOMIC DNA]</scope>
    <source>
        <strain evidence="2">JIC</strain>
    </source>
</reference>
<feature type="compositionally biased region" description="Low complexity" evidence="1">
    <location>
        <begin position="30"/>
        <end position="43"/>
    </location>
</feature>
<feature type="region of interest" description="Disordered" evidence="1">
    <location>
        <begin position="107"/>
        <end position="141"/>
    </location>
</feature>
<comment type="caution">
    <text evidence="2">The sequence shown here is derived from an EMBL/GenBank/DDBJ whole genome shotgun (WGS) entry which is preliminary data.</text>
</comment>
<dbReference type="EMBL" id="JBDFQZ010000008">
    <property type="protein sequence ID" value="KAK9697949.1"/>
    <property type="molecule type" value="Genomic_DNA"/>
</dbReference>
<dbReference type="Proteomes" id="UP001443914">
    <property type="component" value="Unassembled WGS sequence"/>
</dbReference>
<organism evidence="2 3">
    <name type="scientific">Saponaria officinalis</name>
    <name type="common">Common soapwort</name>
    <name type="synonym">Lychnis saponaria</name>
    <dbReference type="NCBI Taxonomy" id="3572"/>
    <lineage>
        <taxon>Eukaryota</taxon>
        <taxon>Viridiplantae</taxon>
        <taxon>Streptophyta</taxon>
        <taxon>Embryophyta</taxon>
        <taxon>Tracheophyta</taxon>
        <taxon>Spermatophyta</taxon>
        <taxon>Magnoliopsida</taxon>
        <taxon>eudicotyledons</taxon>
        <taxon>Gunneridae</taxon>
        <taxon>Pentapetalae</taxon>
        <taxon>Caryophyllales</taxon>
        <taxon>Caryophyllaceae</taxon>
        <taxon>Caryophylleae</taxon>
        <taxon>Saponaria</taxon>
    </lineage>
</organism>
<evidence type="ECO:0000256" key="1">
    <source>
        <dbReference type="SAM" id="MobiDB-lite"/>
    </source>
</evidence>
<accession>A0AAW1J4C2</accession>